<feature type="region of interest" description="Disordered" evidence="1">
    <location>
        <begin position="524"/>
        <end position="591"/>
    </location>
</feature>
<evidence type="ECO:0000313" key="2">
    <source>
        <dbReference type="EMBL" id="CAE0473608.1"/>
    </source>
</evidence>
<reference evidence="2" key="1">
    <citation type="submission" date="2021-01" db="EMBL/GenBank/DDBJ databases">
        <authorList>
            <person name="Corre E."/>
            <person name="Pelletier E."/>
            <person name="Niang G."/>
            <person name="Scheremetjew M."/>
            <person name="Finn R."/>
            <person name="Kale V."/>
            <person name="Holt S."/>
            <person name="Cochrane G."/>
            <person name="Meng A."/>
            <person name="Brown T."/>
            <person name="Cohen L."/>
        </authorList>
    </citation>
    <scope>NUCLEOTIDE SEQUENCE</scope>
    <source>
        <strain evidence="2">MM31A-1</strain>
    </source>
</reference>
<sequence>MVYQVTLDPPSQSHEQAQGGASSASASASASSSTRTGSGGKTPTMKFKAYHKRLLTQLALVPCHALIPQAGTIRKTNHTEKTKYKLTQYQITFLAFHGSNVAATAEIVDGSGKQWMSHVKMLCNLTGPFEAMADKDYFATVEVDNNNGNGQQERRVILNLEYLLGVRQELELDANIETVLHLKGLPRVGKANPIYRERPLGEMWTKIYANVRIIMAYEQRYITIHEKLPELGDDDGRHALLDYIWDEMYKEYKYSELKRKEKERDAANNANAADADVDVVIVAGENEDDDGIEGLSPSGLVDVPDDFDPGMWNRSSWQPPAIGVYVAYVCTLTRFTDRYLSLFADNGNPLGDGTLRLTKTKKRSTSTRVATVVTLDESNEVILQGNKRLRGGKETVDAETQTEPPPAMTSEQLKQSANLLLRRSSDERRRLSLAIQKRKEIYDTQVDEEKRSWDMFRTLNNPNLPSLTDREQDPFYKDFVTKREQTQEARDGWKKAIEEENIFCAGDEFANKAYDMLEKRISAEEPTTDKTSNPKITKDATTATAKDDESGSLSQKYATNEDDMTQSVVSTSEKQSSNAPLSVSRDAPRPIQITIVNQNPNAKISRDRNVDM</sequence>
<gene>
    <name evidence="2" type="ORF">CDEB00056_LOCUS18461</name>
</gene>
<feature type="region of interest" description="Disordered" evidence="1">
    <location>
        <begin position="391"/>
        <end position="412"/>
    </location>
</feature>
<dbReference type="AlphaFoldDB" id="A0A7S3QDW6"/>
<evidence type="ECO:0000256" key="1">
    <source>
        <dbReference type="SAM" id="MobiDB-lite"/>
    </source>
</evidence>
<feature type="region of interest" description="Disordered" evidence="1">
    <location>
        <begin position="1"/>
        <end position="43"/>
    </location>
</feature>
<name>A0A7S3QDW6_9STRA</name>
<feature type="compositionally biased region" description="Low complexity" evidence="1">
    <location>
        <begin position="19"/>
        <end position="36"/>
    </location>
</feature>
<dbReference type="EMBL" id="HBIO01024005">
    <property type="protein sequence ID" value="CAE0473608.1"/>
    <property type="molecule type" value="Transcribed_RNA"/>
</dbReference>
<feature type="compositionally biased region" description="Polar residues" evidence="1">
    <location>
        <begin position="565"/>
        <end position="581"/>
    </location>
</feature>
<protein>
    <submittedName>
        <fullName evidence="2">Uncharacterized protein</fullName>
    </submittedName>
</protein>
<accession>A0A7S3QDW6</accession>
<proteinExistence type="predicted"/>
<organism evidence="2">
    <name type="scientific">Chaetoceros debilis</name>
    <dbReference type="NCBI Taxonomy" id="122233"/>
    <lineage>
        <taxon>Eukaryota</taxon>
        <taxon>Sar</taxon>
        <taxon>Stramenopiles</taxon>
        <taxon>Ochrophyta</taxon>
        <taxon>Bacillariophyta</taxon>
        <taxon>Coscinodiscophyceae</taxon>
        <taxon>Chaetocerotophycidae</taxon>
        <taxon>Chaetocerotales</taxon>
        <taxon>Chaetocerotaceae</taxon>
        <taxon>Chaetoceros</taxon>
    </lineage>
</organism>